<keyword evidence="2" id="KW-1185">Reference proteome</keyword>
<reference evidence="1" key="2">
    <citation type="submission" date="2023-01" db="EMBL/GenBank/DDBJ databases">
        <title>Draft genome sequence of Algimonas ampicilliniresistens strain NBRC 108219.</title>
        <authorList>
            <person name="Sun Q."/>
            <person name="Mori K."/>
        </authorList>
    </citation>
    <scope>NUCLEOTIDE SEQUENCE</scope>
    <source>
        <strain evidence="1">NBRC 108219</strain>
    </source>
</reference>
<accession>A0ABQ5V667</accession>
<sequence>MDRIAKRERRRFGRNHIGTFFRGVLTHLLRVALKNVPQKVHKHSFYLKAVSDDGYDRPSLGSGAE</sequence>
<comment type="caution">
    <text evidence="1">The sequence shown here is derived from an EMBL/GenBank/DDBJ whole genome shotgun (WGS) entry which is preliminary data.</text>
</comment>
<gene>
    <name evidence="1" type="ORF">GCM10007853_07490</name>
</gene>
<protein>
    <submittedName>
        <fullName evidence="1">Uncharacterized protein</fullName>
    </submittedName>
</protein>
<reference evidence="1" key="1">
    <citation type="journal article" date="2014" name="Int. J. Syst. Evol. Microbiol.">
        <title>Complete genome of a new Firmicutes species belonging to the dominant human colonic microbiota ('Ruminococcus bicirculans') reveals two chromosomes and a selective capacity to utilize plant glucans.</title>
        <authorList>
            <consortium name="NISC Comparative Sequencing Program"/>
            <person name="Wegmann U."/>
            <person name="Louis P."/>
            <person name="Goesmann A."/>
            <person name="Henrissat B."/>
            <person name="Duncan S.H."/>
            <person name="Flint H.J."/>
        </authorList>
    </citation>
    <scope>NUCLEOTIDE SEQUENCE</scope>
    <source>
        <strain evidence="1">NBRC 108219</strain>
    </source>
</reference>
<dbReference type="EMBL" id="BSNK01000001">
    <property type="protein sequence ID" value="GLQ22875.1"/>
    <property type="molecule type" value="Genomic_DNA"/>
</dbReference>
<evidence type="ECO:0000313" key="2">
    <source>
        <dbReference type="Proteomes" id="UP001161391"/>
    </source>
</evidence>
<dbReference type="Proteomes" id="UP001161391">
    <property type="component" value="Unassembled WGS sequence"/>
</dbReference>
<proteinExistence type="predicted"/>
<name>A0ABQ5V667_9PROT</name>
<organism evidence="1 2">
    <name type="scientific">Algimonas ampicilliniresistens</name>
    <dbReference type="NCBI Taxonomy" id="1298735"/>
    <lineage>
        <taxon>Bacteria</taxon>
        <taxon>Pseudomonadati</taxon>
        <taxon>Pseudomonadota</taxon>
        <taxon>Alphaproteobacteria</taxon>
        <taxon>Maricaulales</taxon>
        <taxon>Robiginitomaculaceae</taxon>
        <taxon>Algimonas</taxon>
    </lineage>
</organism>
<evidence type="ECO:0000313" key="1">
    <source>
        <dbReference type="EMBL" id="GLQ22875.1"/>
    </source>
</evidence>